<reference evidence="1 2" key="1">
    <citation type="journal article" date="2015" name="Antonie Van Leeuwenhoek">
        <title>Lampropedia puyangensis sp. nov., isolated from symptomatic bark of Populus ? euramericana canker and emended description of Lampropedia hyalina (Ehrenberg 1832) Lee et al. 2004.</title>
        <authorList>
            <person name="Li Y."/>
            <person name="Wang T."/>
            <person name="Piao C.G."/>
            <person name="Wang L.F."/>
            <person name="Tian G.Z."/>
            <person name="Zhu T.H."/>
            <person name="Guo M.W."/>
        </authorList>
    </citation>
    <scope>NUCLEOTIDE SEQUENCE [LARGE SCALE GENOMIC DNA]</scope>
    <source>
        <strain evidence="1 2">2-bin</strain>
    </source>
</reference>
<keyword evidence="2" id="KW-1185">Reference proteome</keyword>
<sequence length="35" mass="4166">MPRDFPKWQSVYAYWSRWSESDGDGVGVLERAFKN</sequence>
<protein>
    <submittedName>
        <fullName evidence="1">Transposase</fullName>
    </submittedName>
</protein>
<dbReference type="EMBL" id="STFG01000003">
    <property type="protein sequence ID" value="THU03969.1"/>
    <property type="molecule type" value="Genomic_DNA"/>
</dbReference>
<gene>
    <name evidence="1" type="ORF">E9531_04330</name>
</gene>
<name>A0A4S8F9P0_9BURK</name>
<proteinExistence type="predicted"/>
<dbReference type="AlphaFoldDB" id="A0A4S8F9P0"/>
<accession>A0A4S8F9P0</accession>
<evidence type="ECO:0000313" key="2">
    <source>
        <dbReference type="Proteomes" id="UP000308917"/>
    </source>
</evidence>
<organism evidence="1 2">
    <name type="scientific">Lampropedia puyangensis</name>
    <dbReference type="NCBI Taxonomy" id="1330072"/>
    <lineage>
        <taxon>Bacteria</taxon>
        <taxon>Pseudomonadati</taxon>
        <taxon>Pseudomonadota</taxon>
        <taxon>Betaproteobacteria</taxon>
        <taxon>Burkholderiales</taxon>
        <taxon>Comamonadaceae</taxon>
        <taxon>Lampropedia</taxon>
    </lineage>
</organism>
<comment type="caution">
    <text evidence="1">The sequence shown here is derived from an EMBL/GenBank/DDBJ whole genome shotgun (WGS) entry which is preliminary data.</text>
</comment>
<dbReference type="Proteomes" id="UP000308917">
    <property type="component" value="Unassembled WGS sequence"/>
</dbReference>
<evidence type="ECO:0000313" key="1">
    <source>
        <dbReference type="EMBL" id="THU03969.1"/>
    </source>
</evidence>